<evidence type="ECO:0000313" key="2">
    <source>
        <dbReference type="Proteomes" id="UP000269041"/>
    </source>
</evidence>
<dbReference type="OrthoDB" id="9763676at2"/>
<dbReference type="PANTHER" id="PTHR35370">
    <property type="entry name" value="CYTOPLASMIC PROTEIN-RELATED-RELATED"/>
    <property type="match status" value="1"/>
</dbReference>
<proteinExistence type="predicted"/>
<dbReference type="EMBL" id="RSFA01000017">
    <property type="protein sequence ID" value="RSD32057.1"/>
    <property type="molecule type" value="Genomic_DNA"/>
</dbReference>
<reference evidence="1 2" key="1">
    <citation type="submission" date="2018-12" db="EMBL/GenBank/DDBJ databases">
        <title>Genomic taxonomy of the Vibrionaceae family.</title>
        <authorList>
            <person name="Gomez-Gil B."/>
            <person name="Enciso-Ibarra K."/>
        </authorList>
    </citation>
    <scope>NUCLEOTIDE SEQUENCE [LARGE SCALE GENOMIC DNA]</scope>
    <source>
        <strain evidence="1 2">CAIM 594</strain>
    </source>
</reference>
<dbReference type="InterPro" id="IPR010272">
    <property type="entry name" value="T6SS_TssF"/>
</dbReference>
<dbReference type="Proteomes" id="UP000269041">
    <property type="component" value="Unassembled WGS sequence"/>
</dbReference>
<gene>
    <name evidence="1" type="primary">tssF</name>
    <name evidence="1" type="ORF">EJA03_05795</name>
</gene>
<dbReference type="PANTHER" id="PTHR35370:SF1">
    <property type="entry name" value="TYPE VI SECRETION SYSTEM COMPONENT TSSF1"/>
    <property type="match status" value="1"/>
</dbReference>
<dbReference type="RefSeq" id="WP_125320290.1">
    <property type="nucleotide sequence ID" value="NZ_AP024889.1"/>
</dbReference>
<dbReference type="PIRSF" id="PIRSF028304">
    <property type="entry name" value="UCP028304"/>
    <property type="match status" value="1"/>
</dbReference>
<sequence length="593" mass="66366">MSDSLLSYFEQELRFIRTEASKFAERHPGAARSLGMRKDSIDDPQVVRLIESVALMNGKLQQRLDESFPELAESLVNLLFSHYLRPVPSYSMLDFSIADDASTKHSIPKGTEFDIFEDGGEPVVFRTTEDLELLPIKLTSADVFFAPFEMAKPIGAESTKAMLELTIDATDKGIELSKLGINSLKLHLKGESNFVLRLYDVMAQGIAQVCIFNNDTSYSLGQFAIQPIGFDAEDTVLPYQAASFGGFKLLTEFFMFSERFLSFKLDLGDVISRTSGSQFRIQIFLNEISVEVARGLQAQNFSLFFTPLVNLRNKVSEPIQIDFSQKQYPIYLDSGQDSELEVFSVDDVLDVTEGEPFSVAQIYGEKYDDEESPLRWQLVQNFHKRGVLNSGLKVVDLGHISATSEPRIWSVTTTAADGARAGTLPITSQIRCRDSLTIMASMELLFRPTLPVRSRDANKNVWALLKHLHFNYHAILGTDNPITTLKNVFGLYNHSQAVQNYAYIESLLSIDQEQVVAPTRISGKTCFAYGTKISVTLDSTNVNGGISMFGYLLDHFFAYFAGFNNFTQVDVYLEGHDGVYLSFPRRAGCKSLL</sequence>
<dbReference type="NCBIfam" id="TIGR03359">
    <property type="entry name" value="VI_chp_6"/>
    <property type="match status" value="1"/>
</dbReference>
<dbReference type="AlphaFoldDB" id="A0A3R9E181"/>
<evidence type="ECO:0000313" key="1">
    <source>
        <dbReference type="EMBL" id="RSD32057.1"/>
    </source>
</evidence>
<keyword evidence="2" id="KW-1185">Reference proteome</keyword>
<name>A0A3R9E181_9VIBR</name>
<organism evidence="1 2">
    <name type="scientific">Vibrio pectenicida</name>
    <dbReference type="NCBI Taxonomy" id="62763"/>
    <lineage>
        <taxon>Bacteria</taxon>
        <taxon>Pseudomonadati</taxon>
        <taxon>Pseudomonadota</taxon>
        <taxon>Gammaproteobacteria</taxon>
        <taxon>Vibrionales</taxon>
        <taxon>Vibrionaceae</taxon>
        <taxon>Vibrio</taxon>
    </lineage>
</organism>
<accession>A0A3R9E181</accession>
<comment type="caution">
    <text evidence="1">The sequence shown here is derived from an EMBL/GenBank/DDBJ whole genome shotgun (WGS) entry which is preliminary data.</text>
</comment>
<protein>
    <submittedName>
        <fullName evidence="1">Type VI secretion system baseplate subunit TssF</fullName>
    </submittedName>
</protein>
<dbReference type="Pfam" id="PF05947">
    <property type="entry name" value="T6SS_TssF"/>
    <property type="match status" value="1"/>
</dbReference>